<dbReference type="EMBL" id="BGZK01002062">
    <property type="protein sequence ID" value="GBP90157.1"/>
    <property type="molecule type" value="Genomic_DNA"/>
</dbReference>
<sequence>MCYGVYRHLIQQILYKRKDMMINLSALMKVLRSPCRPPFKRLAVKAPNQDLCYLKKLKDYETVDKLISEAVLSKFSRHFWYLSEEITVLSLFDDVINKETKGKIVMNLQSESLDDTGKRYIPSKEDMSNYLYVQPCEANARNRALPSIRRAQHQRPHEQGSAATRFTAGPAKNFSRYQVFSYIACVCGSRTPRVTCLYYVT</sequence>
<evidence type="ECO:0000313" key="2">
    <source>
        <dbReference type="Proteomes" id="UP000299102"/>
    </source>
</evidence>
<keyword evidence="2" id="KW-1185">Reference proteome</keyword>
<proteinExistence type="predicted"/>
<protein>
    <submittedName>
        <fullName evidence="1">Uncharacterized protein</fullName>
    </submittedName>
</protein>
<dbReference type="AlphaFoldDB" id="A0A4C1ZU81"/>
<dbReference type="Proteomes" id="UP000299102">
    <property type="component" value="Unassembled WGS sequence"/>
</dbReference>
<reference evidence="1 2" key="1">
    <citation type="journal article" date="2019" name="Commun. Biol.">
        <title>The bagworm genome reveals a unique fibroin gene that provides high tensile strength.</title>
        <authorList>
            <person name="Kono N."/>
            <person name="Nakamura H."/>
            <person name="Ohtoshi R."/>
            <person name="Tomita M."/>
            <person name="Numata K."/>
            <person name="Arakawa K."/>
        </authorList>
    </citation>
    <scope>NUCLEOTIDE SEQUENCE [LARGE SCALE GENOMIC DNA]</scope>
</reference>
<gene>
    <name evidence="1" type="ORF">EVAR_65408_1</name>
</gene>
<evidence type="ECO:0000313" key="1">
    <source>
        <dbReference type="EMBL" id="GBP90157.1"/>
    </source>
</evidence>
<name>A0A4C1ZU81_EUMVA</name>
<organism evidence="1 2">
    <name type="scientific">Eumeta variegata</name>
    <name type="common">Bagworm moth</name>
    <name type="synonym">Eumeta japonica</name>
    <dbReference type="NCBI Taxonomy" id="151549"/>
    <lineage>
        <taxon>Eukaryota</taxon>
        <taxon>Metazoa</taxon>
        <taxon>Ecdysozoa</taxon>
        <taxon>Arthropoda</taxon>
        <taxon>Hexapoda</taxon>
        <taxon>Insecta</taxon>
        <taxon>Pterygota</taxon>
        <taxon>Neoptera</taxon>
        <taxon>Endopterygota</taxon>
        <taxon>Lepidoptera</taxon>
        <taxon>Glossata</taxon>
        <taxon>Ditrysia</taxon>
        <taxon>Tineoidea</taxon>
        <taxon>Psychidae</taxon>
        <taxon>Oiketicinae</taxon>
        <taxon>Eumeta</taxon>
    </lineage>
</organism>
<comment type="caution">
    <text evidence="1">The sequence shown here is derived from an EMBL/GenBank/DDBJ whole genome shotgun (WGS) entry which is preliminary data.</text>
</comment>
<dbReference type="OrthoDB" id="8023920at2759"/>
<accession>A0A4C1ZU81</accession>